<evidence type="ECO:0000313" key="1">
    <source>
        <dbReference type="EMBL" id="MCR1822635.1"/>
    </source>
</evidence>
<evidence type="ECO:0000313" key="2">
    <source>
        <dbReference type="Proteomes" id="UP001140817"/>
    </source>
</evidence>
<proteinExistence type="predicted"/>
<gene>
    <name evidence="1" type="ORF">NSA58_07540</name>
</gene>
<dbReference type="AlphaFoldDB" id="A0A9X2M9S1"/>
<name>A0A9X2M9S1_9FIRM</name>
<comment type="caution">
    <text evidence="1">The sequence shown here is derived from an EMBL/GenBank/DDBJ whole genome shotgun (WGS) entry which is preliminary data.</text>
</comment>
<sequence>MENNSRVYSSKEERISIEKRNSELVNLVLDFAIKNSMSTQEIDFCIEEVKKVFYKDGLISIG</sequence>
<organism evidence="1 2">
    <name type="scientific">Terrisporobacter muris</name>
    <dbReference type="NCBI Taxonomy" id="2963284"/>
    <lineage>
        <taxon>Bacteria</taxon>
        <taxon>Bacillati</taxon>
        <taxon>Bacillota</taxon>
        <taxon>Clostridia</taxon>
        <taxon>Peptostreptococcales</taxon>
        <taxon>Peptostreptococcaceae</taxon>
        <taxon>Terrisporobacter</taxon>
    </lineage>
</organism>
<protein>
    <submittedName>
        <fullName evidence="1">Uncharacterized protein</fullName>
    </submittedName>
</protein>
<reference evidence="1" key="1">
    <citation type="submission" date="2022-07" db="EMBL/GenBank/DDBJ databases">
        <title>Enhanced cultured diversity of the mouse gut microbiota enables custom-made synthetic communities.</title>
        <authorList>
            <person name="Afrizal A."/>
        </authorList>
    </citation>
    <scope>NUCLEOTIDE SEQUENCE</scope>
    <source>
        <strain evidence="1">DSM 29186</strain>
    </source>
</reference>
<accession>A0A9X2M9S1</accession>
<dbReference type="RefSeq" id="WP_074079295.1">
    <property type="nucleotide sequence ID" value="NZ_JANKBY010000068.1"/>
</dbReference>
<dbReference type="Proteomes" id="UP001140817">
    <property type="component" value="Unassembled WGS sequence"/>
</dbReference>
<keyword evidence="2" id="KW-1185">Reference proteome</keyword>
<dbReference type="EMBL" id="JANKBY010000068">
    <property type="protein sequence ID" value="MCR1822635.1"/>
    <property type="molecule type" value="Genomic_DNA"/>
</dbReference>